<dbReference type="Pfam" id="PF07690">
    <property type="entry name" value="MFS_1"/>
    <property type="match status" value="1"/>
</dbReference>
<dbReference type="Gene3D" id="1.20.1250.20">
    <property type="entry name" value="MFS general substrate transporter like domains"/>
    <property type="match status" value="2"/>
</dbReference>
<sequence length="492" mass="53698">LAKCTLWVSVGVTSNLPCISLPKTPLFSLPANMGPYIVSFLHEYVDGNINPSFAVWLFAGCVVAFGISLPLSGVLWRKIGLMRLVFVACLLNSSSVFFSAFTIRVNTILFFFTYSVLAGTAVGCGYGLVLQVALSWFPKRLGLVIGICTVGFGGGATVLLPIQTILINPNNTSPSLTTHMFKDVNMLNRIPRCLQITGAVITGLEVVGCCFFRLRPSGDLETDEGEVRDDFGTVNKPKRLLIQTTQRPKLKIRSNTPVGSNSNDLASAEDITLRQAFSTANFYLFWTVMFLSYFPVTVLSAYVKTVAQAPIPDDQFLMVVCITGAIFNMLGHFFWGYIGDKVSFKIPMVLVNAVYAAALISLPHILWLPKAGKVCYAIWVPLLFLCLAGNFVMLTFGITRSMGPKHVASIYGTIFLASVPASLIGAGIFSQMSVETCFNELFLANGIIALCVSIIAVFLQDGEIPRWPKWLPCNLDQAKSPLFLESSIPNEV</sequence>
<feature type="transmembrane region" description="Helical" evidence="6">
    <location>
        <begin position="84"/>
        <end position="103"/>
    </location>
</feature>
<feature type="transmembrane region" description="Helical" evidence="6">
    <location>
        <begin position="109"/>
        <end position="129"/>
    </location>
</feature>
<keyword evidence="5 6" id="KW-0472">Membrane</keyword>
<feature type="transmembrane region" description="Helical" evidence="6">
    <location>
        <begin position="282"/>
        <end position="303"/>
    </location>
</feature>
<comment type="subcellular location">
    <subcellularLocation>
        <location evidence="1">Membrane</location>
        <topology evidence="1">Multi-pass membrane protein</topology>
    </subcellularLocation>
</comment>
<evidence type="ECO:0000313" key="7">
    <source>
        <dbReference type="WBParaSite" id="TTAC_0000046401-mRNA-1"/>
    </source>
</evidence>
<feature type="transmembrane region" description="Helical" evidence="6">
    <location>
        <begin position="349"/>
        <end position="366"/>
    </location>
</feature>
<feature type="transmembrane region" description="Helical" evidence="6">
    <location>
        <begin position="410"/>
        <end position="429"/>
    </location>
</feature>
<reference evidence="7" key="1">
    <citation type="submission" date="2017-02" db="UniProtKB">
        <authorList>
            <consortium name="WormBaseParasite"/>
        </authorList>
    </citation>
    <scope>IDENTIFICATION</scope>
</reference>
<feature type="transmembrane region" description="Helical" evidence="6">
    <location>
        <begin position="441"/>
        <end position="459"/>
    </location>
</feature>
<dbReference type="STRING" id="6205.A0A0R3WIM9"/>
<evidence type="ECO:0000256" key="5">
    <source>
        <dbReference type="ARBA" id="ARBA00023136"/>
    </source>
</evidence>
<feature type="transmembrane region" description="Helical" evidence="6">
    <location>
        <begin position="315"/>
        <end position="337"/>
    </location>
</feature>
<feature type="transmembrane region" description="Helical" evidence="6">
    <location>
        <begin position="141"/>
        <end position="166"/>
    </location>
</feature>
<dbReference type="WBParaSite" id="TTAC_0000046401-mRNA-1">
    <property type="protein sequence ID" value="TTAC_0000046401-mRNA-1"/>
    <property type="gene ID" value="TTAC_0000046401"/>
</dbReference>
<dbReference type="InterPro" id="IPR036259">
    <property type="entry name" value="MFS_trans_sf"/>
</dbReference>
<organism evidence="7">
    <name type="scientific">Hydatigena taeniaeformis</name>
    <name type="common">Feline tapeworm</name>
    <name type="synonym">Taenia taeniaeformis</name>
    <dbReference type="NCBI Taxonomy" id="6205"/>
    <lineage>
        <taxon>Eukaryota</taxon>
        <taxon>Metazoa</taxon>
        <taxon>Spiralia</taxon>
        <taxon>Lophotrochozoa</taxon>
        <taxon>Platyhelminthes</taxon>
        <taxon>Cestoda</taxon>
        <taxon>Eucestoda</taxon>
        <taxon>Cyclophyllidea</taxon>
        <taxon>Taeniidae</taxon>
        <taxon>Hydatigera</taxon>
    </lineage>
</organism>
<keyword evidence="3 6" id="KW-0812">Transmembrane</keyword>
<dbReference type="AlphaFoldDB" id="A0A0R3WIM9"/>
<feature type="transmembrane region" description="Helical" evidence="6">
    <location>
        <begin position="378"/>
        <end position="398"/>
    </location>
</feature>
<keyword evidence="2" id="KW-0813">Transport</keyword>
<dbReference type="PANTHER" id="PTHR43385:SF1">
    <property type="entry name" value="RIBOFLAVIN TRANSPORTER RIBJ"/>
    <property type="match status" value="1"/>
</dbReference>
<evidence type="ECO:0000256" key="6">
    <source>
        <dbReference type="SAM" id="Phobius"/>
    </source>
</evidence>
<evidence type="ECO:0000256" key="2">
    <source>
        <dbReference type="ARBA" id="ARBA00022448"/>
    </source>
</evidence>
<feature type="transmembrane region" description="Helical" evidence="6">
    <location>
        <begin position="53"/>
        <end position="72"/>
    </location>
</feature>
<dbReference type="GO" id="GO:0016020">
    <property type="term" value="C:membrane"/>
    <property type="evidence" value="ECO:0007669"/>
    <property type="project" value="UniProtKB-SubCell"/>
</dbReference>
<evidence type="ECO:0000256" key="4">
    <source>
        <dbReference type="ARBA" id="ARBA00022989"/>
    </source>
</evidence>
<proteinExistence type="predicted"/>
<name>A0A0R3WIM9_HYDTA</name>
<dbReference type="InterPro" id="IPR011701">
    <property type="entry name" value="MFS"/>
</dbReference>
<dbReference type="PANTHER" id="PTHR43385">
    <property type="entry name" value="RIBOFLAVIN TRANSPORTER RIBJ"/>
    <property type="match status" value="1"/>
</dbReference>
<evidence type="ECO:0000256" key="1">
    <source>
        <dbReference type="ARBA" id="ARBA00004141"/>
    </source>
</evidence>
<accession>A0A0R3WIM9</accession>
<evidence type="ECO:0000256" key="3">
    <source>
        <dbReference type="ARBA" id="ARBA00022692"/>
    </source>
</evidence>
<keyword evidence="4 6" id="KW-1133">Transmembrane helix</keyword>
<dbReference type="InterPro" id="IPR052983">
    <property type="entry name" value="MFS_Riboflavin_Transporter"/>
</dbReference>
<protein>
    <submittedName>
        <fullName evidence="7">MFS domain-containing protein</fullName>
    </submittedName>
</protein>
<dbReference type="SUPFAM" id="SSF103473">
    <property type="entry name" value="MFS general substrate transporter"/>
    <property type="match status" value="1"/>
</dbReference>
<dbReference type="GO" id="GO:0022857">
    <property type="term" value="F:transmembrane transporter activity"/>
    <property type="evidence" value="ECO:0007669"/>
    <property type="project" value="InterPro"/>
</dbReference>